<dbReference type="EMBL" id="CP000860">
    <property type="protein sequence ID" value="ACA60528.1"/>
    <property type="molecule type" value="Genomic_DNA"/>
</dbReference>
<keyword evidence="2 6" id="KW-0805">Transcription regulation</keyword>
<dbReference type="Pfam" id="PF04542">
    <property type="entry name" value="Sigma70_r2"/>
    <property type="match status" value="1"/>
</dbReference>
<dbReference type="GO" id="GO:0003677">
    <property type="term" value="F:DNA binding"/>
    <property type="evidence" value="ECO:0007669"/>
    <property type="project" value="UniProtKB-UniRule"/>
</dbReference>
<keyword evidence="3 6" id="KW-0731">Sigma factor</keyword>
<protein>
    <recommendedName>
        <fullName evidence="6">RNA polymerase sigma factor SigI</fullName>
    </recommendedName>
</protein>
<keyword evidence="1 6" id="KW-0963">Cytoplasm</keyword>
<feature type="domain" description="RNA polymerase sigma-70 region 2" evidence="7">
    <location>
        <begin position="29"/>
        <end position="100"/>
    </location>
</feature>
<dbReference type="AlphaFoldDB" id="B1I680"/>
<evidence type="ECO:0000256" key="2">
    <source>
        <dbReference type="ARBA" id="ARBA00023015"/>
    </source>
</evidence>
<dbReference type="PIRSF" id="PIRSF038953">
    <property type="entry name" value="SigI"/>
    <property type="match status" value="1"/>
</dbReference>
<name>B1I680_DESAP</name>
<evidence type="ECO:0000313" key="9">
    <source>
        <dbReference type="Proteomes" id="UP000008544"/>
    </source>
</evidence>
<gene>
    <name evidence="6" type="primary">sigI</name>
    <name evidence="8" type="ordered locus">Daud_2038</name>
</gene>
<dbReference type="InterPro" id="IPR007627">
    <property type="entry name" value="RNA_pol_sigma70_r2"/>
</dbReference>
<evidence type="ECO:0000256" key="4">
    <source>
        <dbReference type="ARBA" id="ARBA00023125"/>
    </source>
</evidence>
<dbReference type="GO" id="GO:0006352">
    <property type="term" value="P:DNA-templated transcription initiation"/>
    <property type="evidence" value="ECO:0007669"/>
    <property type="project" value="UniProtKB-UniRule"/>
</dbReference>
<dbReference type="OrthoDB" id="3190733at2"/>
<dbReference type="GO" id="GO:0005737">
    <property type="term" value="C:cytoplasm"/>
    <property type="evidence" value="ECO:0007669"/>
    <property type="project" value="UniProtKB-SubCell"/>
</dbReference>
<dbReference type="RefSeq" id="WP_012303103.1">
    <property type="nucleotide sequence ID" value="NC_010424.1"/>
</dbReference>
<comment type="subcellular location">
    <subcellularLocation>
        <location evidence="6">Cytoplasm</location>
    </subcellularLocation>
</comment>
<evidence type="ECO:0000256" key="5">
    <source>
        <dbReference type="ARBA" id="ARBA00023163"/>
    </source>
</evidence>
<proteinExistence type="inferred from homology"/>
<reference evidence="9" key="1">
    <citation type="submission" date="2007-10" db="EMBL/GenBank/DDBJ databases">
        <title>Complete sequence of chromosome of Desulforudis audaxviator MP104C.</title>
        <authorList>
            <person name="Copeland A."/>
            <person name="Lucas S."/>
            <person name="Lapidus A."/>
            <person name="Barry K."/>
            <person name="Glavina del Rio T."/>
            <person name="Dalin E."/>
            <person name="Tice H."/>
            <person name="Bruce D."/>
            <person name="Pitluck S."/>
            <person name="Lowry S.R."/>
            <person name="Larimer F."/>
            <person name="Land M.L."/>
            <person name="Hauser L."/>
            <person name="Kyrpides N."/>
            <person name="Ivanova N.N."/>
            <person name="Richardson P."/>
        </authorList>
    </citation>
    <scope>NUCLEOTIDE SEQUENCE [LARGE SCALE GENOMIC DNA]</scope>
    <source>
        <strain evidence="9">MP104C</strain>
    </source>
</reference>
<comment type="subunit">
    <text evidence="6">Interacts with RsgI.</text>
</comment>
<dbReference type="Gene3D" id="1.10.1740.10">
    <property type="match status" value="1"/>
</dbReference>
<evidence type="ECO:0000256" key="3">
    <source>
        <dbReference type="ARBA" id="ARBA00023082"/>
    </source>
</evidence>
<reference evidence="8 9" key="2">
    <citation type="journal article" date="2008" name="Science">
        <title>Environmental genomics reveals a single-species ecosystem deep within Earth.</title>
        <authorList>
            <person name="Chivian D."/>
            <person name="Brodie E.L."/>
            <person name="Alm E.J."/>
            <person name="Culley D.E."/>
            <person name="Dehal P.S."/>
            <person name="Desantis T.Z."/>
            <person name="Gihring T.M."/>
            <person name="Lapidus A."/>
            <person name="Lin L.H."/>
            <person name="Lowry S.R."/>
            <person name="Moser D.P."/>
            <person name="Richardson P.M."/>
            <person name="Southam G."/>
            <person name="Wanger G."/>
            <person name="Pratt L.M."/>
            <person name="Andersen G.L."/>
            <person name="Hazen T.C."/>
            <person name="Brockman F.J."/>
            <person name="Arkin A.P."/>
            <person name="Onstott T.C."/>
        </authorList>
    </citation>
    <scope>NUCLEOTIDE SEQUENCE [LARGE SCALE GENOMIC DNA]</scope>
    <source>
        <strain evidence="8 9">MP104C</strain>
    </source>
</reference>
<sequence>MPGGVEAEKDILVLLEKAQKGDRIAREDLIAAHQSFIAGCVAKVVPRRGGIRDMDEYSIALLAFNEAVDGYDAGRGASFHGFARQVINRRLVDHYRASRRFSPELPQAEPPEETVESDFTLPEDDVREEIERFATRLGEFGITLEDLVRETPRHRDSRRMAIGIARRVLEDPELRAGLERKKKLPFTLLLRQLVLNPKTIQRHRRYIIGVYVVLGGDFPLLREYVRGAEGGAESGR</sequence>
<dbReference type="Proteomes" id="UP000008544">
    <property type="component" value="Chromosome"/>
</dbReference>
<dbReference type="InterPro" id="IPR014244">
    <property type="entry name" value="RNA_pol_sigma-I"/>
</dbReference>
<evidence type="ECO:0000256" key="6">
    <source>
        <dbReference type="HAMAP-Rule" id="MF_02064"/>
    </source>
</evidence>
<dbReference type="InterPro" id="IPR013325">
    <property type="entry name" value="RNA_pol_sigma_r2"/>
</dbReference>
<comment type="similarity">
    <text evidence="6">Belongs to the sigma-70 factor family. SigI subfamily.</text>
</comment>
<accession>B1I680</accession>
<evidence type="ECO:0000259" key="7">
    <source>
        <dbReference type="Pfam" id="PF04542"/>
    </source>
</evidence>
<dbReference type="SUPFAM" id="SSF88946">
    <property type="entry name" value="Sigma2 domain of RNA polymerase sigma factors"/>
    <property type="match status" value="1"/>
</dbReference>
<evidence type="ECO:0000256" key="1">
    <source>
        <dbReference type="ARBA" id="ARBA00022490"/>
    </source>
</evidence>
<dbReference type="eggNOG" id="COG1191">
    <property type="taxonomic scope" value="Bacteria"/>
</dbReference>
<dbReference type="HOGENOM" id="CLU_082361_0_0_9"/>
<feature type="short sequence motif" description="Polymerase core binding" evidence="6">
    <location>
        <begin position="55"/>
        <end position="68"/>
    </location>
</feature>
<feature type="DNA-binding region" description="H-T-H motif" evidence="6">
    <location>
        <begin position="186"/>
        <end position="205"/>
    </location>
</feature>
<organism evidence="8 9">
    <name type="scientific">Desulforudis audaxviator (strain MP104C)</name>
    <dbReference type="NCBI Taxonomy" id="477974"/>
    <lineage>
        <taxon>Bacteria</taxon>
        <taxon>Bacillati</taxon>
        <taxon>Bacillota</taxon>
        <taxon>Clostridia</taxon>
        <taxon>Thermoanaerobacterales</taxon>
        <taxon>Candidatus Desulforudaceae</taxon>
        <taxon>Candidatus Desulforudis</taxon>
    </lineage>
</organism>
<dbReference type="HAMAP" id="MF_02064">
    <property type="entry name" value="Sigma70_SigI"/>
    <property type="match status" value="1"/>
</dbReference>
<keyword evidence="6" id="KW-0346">Stress response</keyword>
<dbReference type="NCBIfam" id="NF006176">
    <property type="entry name" value="PRK08311.2-4"/>
    <property type="match status" value="1"/>
</dbReference>
<comment type="function">
    <text evidence="6">Sigma factors are initiation factors that promote the attachment of RNA polymerase to specific initiation sites and are then released.</text>
</comment>
<keyword evidence="4 6" id="KW-0238">DNA-binding</keyword>
<dbReference type="GO" id="GO:0016987">
    <property type="term" value="F:sigma factor activity"/>
    <property type="evidence" value="ECO:0007669"/>
    <property type="project" value="UniProtKB-UniRule"/>
</dbReference>
<keyword evidence="9" id="KW-1185">Reference proteome</keyword>
<evidence type="ECO:0000313" key="8">
    <source>
        <dbReference type="EMBL" id="ACA60528.1"/>
    </source>
</evidence>
<keyword evidence="5 6" id="KW-0804">Transcription</keyword>
<comment type="activity regulation">
    <text evidence="6">Negatively regulated by the anti-sigma-I factor RsgI.</text>
</comment>
<dbReference type="STRING" id="477974.Daud_2038"/>
<dbReference type="KEGG" id="dau:Daud_2038"/>